<evidence type="ECO:0000256" key="2">
    <source>
        <dbReference type="ARBA" id="ARBA00004651"/>
    </source>
</evidence>
<comment type="catalytic activity">
    <reaction evidence="18 19">
        <text>alpha-ribazole 5'-phosphate + adenosylcob(III)inamide-GDP = adenosylcob(III)alamin 5'-phosphate + GMP + H(+)</text>
        <dbReference type="Rhea" id="RHEA:23560"/>
        <dbReference type="ChEBI" id="CHEBI:15378"/>
        <dbReference type="ChEBI" id="CHEBI:57918"/>
        <dbReference type="ChEBI" id="CHEBI:58115"/>
        <dbReference type="ChEBI" id="CHEBI:60487"/>
        <dbReference type="ChEBI" id="CHEBI:60493"/>
        <dbReference type="EC" id="2.7.8.26"/>
    </reaction>
</comment>
<evidence type="ECO:0000256" key="8">
    <source>
        <dbReference type="ARBA" id="ARBA00022573"/>
    </source>
</evidence>
<evidence type="ECO:0000256" key="15">
    <source>
        <dbReference type="ARBA" id="ARBA00032605"/>
    </source>
</evidence>
<dbReference type="RefSeq" id="WP_140193551.1">
    <property type="nucleotide sequence ID" value="NZ_CP065915.1"/>
</dbReference>
<comment type="subcellular location">
    <subcellularLocation>
        <location evidence="2 19">Cell membrane</location>
        <topology evidence="2 19">Multi-pass membrane protein</topology>
    </subcellularLocation>
</comment>
<gene>
    <name evidence="19 20" type="primary">cobS</name>
    <name evidence="20" type="ORF">FHY64_06210</name>
</gene>
<sequence>MAGEIERKLRRVPGDVGAALALLTRLPAPFADHERGARAAWAWPVAGLAVALIVGAVAAGGRWLGLADGVSAVLALAAGAVVTGGLHEDGLSDTLDGFGAGGSAERRLGVMKDSRIGAHGALALLLSVLLRWSCLVVALEAGLLWPAVLVAGVASRAAMTVVAWALPHARPDGLSRMTGRPTSDMALAAGLVALIVALLASPARVILVALVVAVAVVVLARGAKRRLGGQTGDVLGATQQVGEMAALIAMTIWP</sequence>
<evidence type="ECO:0000256" key="10">
    <source>
        <dbReference type="ARBA" id="ARBA00022692"/>
    </source>
</evidence>
<dbReference type="HAMAP" id="MF_00719">
    <property type="entry name" value="CobS"/>
    <property type="match status" value="1"/>
</dbReference>
<reference evidence="20 21" key="1">
    <citation type="submission" date="2019-06" db="EMBL/GenBank/DDBJ databases">
        <title>Genome of new Rhodobacteraceae sp. SM1903.</title>
        <authorList>
            <person name="Ren X."/>
        </authorList>
    </citation>
    <scope>NUCLEOTIDE SEQUENCE [LARGE SCALE GENOMIC DNA]</scope>
    <source>
        <strain evidence="20 21">SM1903</strain>
    </source>
</reference>
<accession>A0A5C5GFK9</accession>
<dbReference type="AlphaFoldDB" id="A0A5C5GFK9"/>
<protein>
    <recommendedName>
        <fullName evidence="6 19">Adenosylcobinamide-GDP ribazoletransferase</fullName>
        <ecNumber evidence="5 19">2.7.8.26</ecNumber>
    </recommendedName>
    <alternativeName>
        <fullName evidence="16 19">Cobalamin synthase</fullName>
    </alternativeName>
    <alternativeName>
        <fullName evidence="15 19">Cobalamin-5'-phosphate synthase</fullName>
    </alternativeName>
</protein>
<evidence type="ECO:0000256" key="4">
    <source>
        <dbReference type="ARBA" id="ARBA00010561"/>
    </source>
</evidence>
<keyword evidence="10 19" id="KW-0812">Transmembrane</keyword>
<dbReference type="GO" id="GO:0008818">
    <property type="term" value="F:cobalamin 5'-phosphate synthase activity"/>
    <property type="evidence" value="ECO:0007669"/>
    <property type="project" value="UniProtKB-UniRule"/>
</dbReference>
<feature type="transmembrane region" description="Helical" evidence="19">
    <location>
        <begin position="116"/>
        <end position="137"/>
    </location>
</feature>
<dbReference type="PANTHER" id="PTHR34148:SF1">
    <property type="entry name" value="ADENOSYLCOBINAMIDE-GDP RIBAZOLETRANSFERASE"/>
    <property type="match status" value="1"/>
</dbReference>
<keyword evidence="9 19" id="KW-0808">Transferase</keyword>
<dbReference type="Proteomes" id="UP000314011">
    <property type="component" value="Unassembled WGS sequence"/>
</dbReference>
<comment type="caution">
    <text evidence="20">The sequence shown here is derived from an EMBL/GenBank/DDBJ whole genome shotgun (WGS) entry which is preliminary data.</text>
</comment>
<keyword evidence="21" id="KW-1185">Reference proteome</keyword>
<dbReference type="Pfam" id="PF02654">
    <property type="entry name" value="CobS"/>
    <property type="match status" value="1"/>
</dbReference>
<proteinExistence type="inferred from homology"/>
<evidence type="ECO:0000256" key="3">
    <source>
        <dbReference type="ARBA" id="ARBA00004663"/>
    </source>
</evidence>
<dbReference type="NCBIfam" id="TIGR00317">
    <property type="entry name" value="cobS"/>
    <property type="match status" value="1"/>
</dbReference>
<evidence type="ECO:0000256" key="14">
    <source>
        <dbReference type="ARBA" id="ARBA00025228"/>
    </source>
</evidence>
<evidence type="ECO:0000256" key="16">
    <source>
        <dbReference type="ARBA" id="ARBA00032853"/>
    </source>
</evidence>
<keyword evidence="8 19" id="KW-0169">Cobalamin biosynthesis</keyword>
<dbReference type="EC" id="2.7.8.26" evidence="5 19"/>
<dbReference type="GO" id="GO:0051073">
    <property type="term" value="F:adenosylcobinamide-GDP ribazoletransferase activity"/>
    <property type="evidence" value="ECO:0007669"/>
    <property type="project" value="UniProtKB-UniRule"/>
</dbReference>
<evidence type="ECO:0000256" key="19">
    <source>
        <dbReference type="HAMAP-Rule" id="MF_00719"/>
    </source>
</evidence>
<dbReference type="EMBL" id="VFFF01000001">
    <property type="protein sequence ID" value="TNY32867.1"/>
    <property type="molecule type" value="Genomic_DNA"/>
</dbReference>
<comment type="pathway">
    <text evidence="3 19">Cofactor biosynthesis; adenosylcobalamin biosynthesis; adenosylcobalamin from cob(II)yrinate a,c-diamide: step 7/7.</text>
</comment>
<evidence type="ECO:0000256" key="17">
    <source>
        <dbReference type="ARBA" id="ARBA00048623"/>
    </source>
</evidence>
<dbReference type="UniPathway" id="UPA00148">
    <property type="reaction ID" value="UER00238"/>
</dbReference>
<comment type="cofactor">
    <cofactor evidence="1 19">
        <name>Mg(2+)</name>
        <dbReference type="ChEBI" id="CHEBI:18420"/>
    </cofactor>
</comment>
<feature type="transmembrane region" description="Helical" evidence="19">
    <location>
        <begin position="186"/>
        <end position="219"/>
    </location>
</feature>
<dbReference type="PANTHER" id="PTHR34148">
    <property type="entry name" value="ADENOSYLCOBINAMIDE-GDP RIBAZOLETRANSFERASE"/>
    <property type="match status" value="1"/>
</dbReference>
<evidence type="ECO:0000256" key="11">
    <source>
        <dbReference type="ARBA" id="ARBA00022842"/>
    </source>
</evidence>
<keyword evidence="12 19" id="KW-1133">Transmembrane helix</keyword>
<dbReference type="InterPro" id="IPR003805">
    <property type="entry name" value="CobS"/>
</dbReference>
<evidence type="ECO:0000256" key="5">
    <source>
        <dbReference type="ARBA" id="ARBA00013200"/>
    </source>
</evidence>
<dbReference type="GO" id="GO:0009236">
    <property type="term" value="P:cobalamin biosynthetic process"/>
    <property type="evidence" value="ECO:0007669"/>
    <property type="project" value="UniProtKB-UniRule"/>
</dbReference>
<comment type="function">
    <text evidence="14 19">Joins adenosylcobinamide-GDP and alpha-ribazole to generate adenosylcobalamin (Ado-cobalamin). Also synthesizes adenosylcobalamin 5'-phosphate from adenosylcobinamide-GDP and alpha-ribazole 5'-phosphate.</text>
</comment>
<evidence type="ECO:0000256" key="7">
    <source>
        <dbReference type="ARBA" id="ARBA00022475"/>
    </source>
</evidence>
<evidence type="ECO:0000256" key="6">
    <source>
        <dbReference type="ARBA" id="ARBA00015850"/>
    </source>
</evidence>
<organism evidence="20 21">
    <name type="scientific">Pelagovum pacificum</name>
    <dbReference type="NCBI Taxonomy" id="2588711"/>
    <lineage>
        <taxon>Bacteria</taxon>
        <taxon>Pseudomonadati</taxon>
        <taxon>Pseudomonadota</taxon>
        <taxon>Alphaproteobacteria</taxon>
        <taxon>Rhodobacterales</taxon>
        <taxon>Paracoccaceae</taxon>
        <taxon>Pelagovum</taxon>
    </lineage>
</organism>
<feature type="transmembrane region" description="Helical" evidence="19">
    <location>
        <begin position="40"/>
        <end position="59"/>
    </location>
</feature>
<comment type="catalytic activity">
    <reaction evidence="17 19">
        <text>alpha-ribazole + adenosylcob(III)inamide-GDP = adenosylcob(III)alamin + GMP + H(+)</text>
        <dbReference type="Rhea" id="RHEA:16049"/>
        <dbReference type="ChEBI" id="CHEBI:10329"/>
        <dbReference type="ChEBI" id="CHEBI:15378"/>
        <dbReference type="ChEBI" id="CHEBI:18408"/>
        <dbReference type="ChEBI" id="CHEBI:58115"/>
        <dbReference type="ChEBI" id="CHEBI:60487"/>
        <dbReference type="EC" id="2.7.8.26"/>
    </reaction>
</comment>
<feature type="transmembrane region" description="Helical" evidence="19">
    <location>
        <begin position="144"/>
        <end position="166"/>
    </location>
</feature>
<evidence type="ECO:0000256" key="12">
    <source>
        <dbReference type="ARBA" id="ARBA00022989"/>
    </source>
</evidence>
<keyword evidence="7 19" id="KW-1003">Cell membrane</keyword>
<dbReference type="OrthoDB" id="9794626at2"/>
<evidence type="ECO:0000256" key="1">
    <source>
        <dbReference type="ARBA" id="ARBA00001946"/>
    </source>
</evidence>
<evidence type="ECO:0000313" key="21">
    <source>
        <dbReference type="Proteomes" id="UP000314011"/>
    </source>
</evidence>
<name>A0A5C5GFK9_9RHOB</name>
<evidence type="ECO:0000313" key="20">
    <source>
        <dbReference type="EMBL" id="TNY32867.1"/>
    </source>
</evidence>
<dbReference type="GO" id="GO:0005886">
    <property type="term" value="C:plasma membrane"/>
    <property type="evidence" value="ECO:0007669"/>
    <property type="project" value="UniProtKB-SubCell"/>
</dbReference>
<evidence type="ECO:0000256" key="13">
    <source>
        <dbReference type="ARBA" id="ARBA00023136"/>
    </source>
</evidence>
<keyword evidence="11 19" id="KW-0460">Magnesium</keyword>
<evidence type="ECO:0000256" key="18">
    <source>
        <dbReference type="ARBA" id="ARBA00049504"/>
    </source>
</evidence>
<comment type="similarity">
    <text evidence="4 19">Belongs to the CobS family.</text>
</comment>
<evidence type="ECO:0000256" key="9">
    <source>
        <dbReference type="ARBA" id="ARBA00022679"/>
    </source>
</evidence>
<keyword evidence="13 19" id="KW-0472">Membrane</keyword>